<reference evidence="1" key="1">
    <citation type="submission" date="2019-12" db="EMBL/GenBank/DDBJ databases">
        <title>Novel species isolated from a subtropical stream in China.</title>
        <authorList>
            <person name="Lu H."/>
        </authorList>
    </citation>
    <scope>NUCLEOTIDE SEQUENCE [LARGE SCALE GENOMIC DNA]</scope>
    <source>
        <strain evidence="1">FT81W</strain>
    </source>
</reference>
<dbReference type="RefSeq" id="WP_161086699.1">
    <property type="nucleotide sequence ID" value="NZ_WWCX01000089.1"/>
</dbReference>
<dbReference type="EMBL" id="WWCX01000089">
    <property type="protein sequence ID" value="MYM97821.1"/>
    <property type="molecule type" value="Genomic_DNA"/>
</dbReference>
<accession>A0A845GUT4</accession>
<comment type="caution">
    <text evidence="1">The sequence shown here is derived from an EMBL/GenBank/DDBJ whole genome shotgun (WGS) entry which is preliminary data.</text>
</comment>
<sequence>MAIDLEVAKQLAHASCASLSGDLLEAENCWIFFNERRGDFAVAVSISGQVSHVYDFRDNPEMMQDYLMMFSAYCSGDEARAGELYREFMRRYYADELSPRT</sequence>
<evidence type="ECO:0000313" key="2">
    <source>
        <dbReference type="Proteomes" id="UP000447355"/>
    </source>
</evidence>
<evidence type="ECO:0000313" key="1">
    <source>
        <dbReference type="EMBL" id="MYM97821.1"/>
    </source>
</evidence>
<organism evidence="1 2">
    <name type="scientific">Duganella vulcania</name>
    <dbReference type="NCBI Taxonomy" id="2692166"/>
    <lineage>
        <taxon>Bacteria</taxon>
        <taxon>Pseudomonadati</taxon>
        <taxon>Pseudomonadota</taxon>
        <taxon>Betaproteobacteria</taxon>
        <taxon>Burkholderiales</taxon>
        <taxon>Oxalobacteraceae</taxon>
        <taxon>Telluria group</taxon>
        <taxon>Duganella</taxon>
    </lineage>
</organism>
<name>A0A845GUT4_9BURK</name>
<proteinExistence type="predicted"/>
<dbReference type="Proteomes" id="UP000447355">
    <property type="component" value="Unassembled WGS sequence"/>
</dbReference>
<dbReference type="AlphaFoldDB" id="A0A845GUT4"/>
<gene>
    <name evidence="1" type="ORF">GTP90_28630</name>
</gene>
<protein>
    <submittedName>
        <fullName evidence="1">Uncharacterized protein</fullName>
    </submittedName>
</protein>